<evidence type="ECO:0000313" key="1">
    <source>
        <dbReference type="EMBL" id="MRH43354.1"/>
    </source>
</evidence>
<dbReference type="SUPFAM" id="SSF51445">
    <property type="entry name" value="(Trans)glycosidases"/>
    <property type="match status" value="1"/>
</dbReference>
<keyword evidence="2" id="KW-1185">Reference proteome</keyword>
<sequence length="55" mass="6358">MTIKGVNIGMAKPGHFPGEVAITEEEYYRWFKLIGEMNANTIRVYTIHPPGFYRL</sequence>
<reference evidence="1" key="1">
    <citation type="submission" date="2019-11" db="EMBL/GenBank/DDBJ databases">
        <authorList>
            <person name="Li J."/>
        </authorList>
    </citation>
    <scope>NUCLEOTIDE SEQUENCE</scope>
    <source>
        <strain evidence="1">B6B</strain>
    </source>
</reference>
<dbReference type="EMBL" id="WJNG01000009">
    <property type="protein sequence ID" value="MRH43354.1"/>
    <property type="molecule type" value="Genomic_DNA"/>
</dbReference>
<accession>A0A6A8DCS0</accession>
<organism evidence="1 2">
    <name type="scientific">Aquibacillus halophilus</name>
    <dbReference type="NCBI Taxonomy" id="930132"/>
    <lineage>
        <taxon>Bacteria</taxon>
        <taxon>Bacillati</taxon>
        <taxon>Bacillota</taxon>
        <taxon>Bacilli</taxon>
        <taxon>Bacillales</taxon>
        <taxon>Bacillaceae</taxon>
        <taxon>Aquibacillus</taxon>
    </lineage>
</organism>
<evidence type="ECO:0000313" key="2">
    <source>
        <dbReference type="Proteomes" id="UP000799092"/>
    </source>
</evidence>
<proteinExistence type="predicted"/>
<comment type="caution">
    <text evidence="1">The sequence shown here is derived from an EMBL/GenBank/DDBJ whole genome shotgun (WGS) entry which is preliminary data.</text>
</comment>
<dbReference type="RefSeq" id="WP_153736989.1">
    <property type="nucleotide sequence ID" value="NZ_WJNG01000009.1"/>
</dbReference>
<dbReference type="InterPro" id="IPR017853">
    <property type="entry name" value="GH"/>
</dbReference>
<protein>
    <submittedName>
        <fullName evidence="1">Uncharacterized protein</fullName>
    </submittedName>
</protein>
<dbReference type="AlphaFoldDB" id="A0A6A8DCS0"/>
<gene>
    <name evidence="1" type="ORF">GH741_11760</name>
</gene>
<dbReference type="Gene3D" id="3.20.20.80">
    <property type="entry name" value="Glycosidases"/>
    <property type="match status" value="1"/>
</dbReference>
<dbReference type="OrthoDB" id="916275at2"/>
<name>A0A6A8DCS0_9BACI</name>
<dbReference type="Proteomes" id="UP000799092">
    <property type="component" value="Unassembled WGS sequence"/>
</dbReference>